<dbReference type="OrthoDB" id="10352346at2759"/>
<evidence type="ECO:0000313" key="2">
    <source>
        <dbReference type="Proteomes" id="UP000193642"/>
    </source>
</evidence>
<proteinExistence type="predicted"/>
<name>A0A1Y2CZC3_9FUNG</name>
<protein>
    <submittedName>
        <fullName evidence="1">Uncharacterized protein</fullName>
    </submittedName>
</protein>
<dbReference type="Proteomes" id="UP000193642">
    <property type="component" value="Unassembled WGS sequence"/>
</dbReference>
<keyword evidence="2" id="KW-1185">Reference proteome</keyword>
<dbReference type="AlphaFoldDB" id="A0A1Y2CZC3"/>
<reference evidence="1 2" key="1">
    <citation type="submission" date="2016-07" db="EMBL/GenBank/DDBJ databases">
        <title>Pervasive Adenine N6-methylation of Active Genes in Fungi.</title>
        <authorList>
            <consortium name="DOE Joint Genome Institute"/>
            <person name="Mondo S.J."/>
            <person name="Dannebaum R.O."/>
            <person name="Kuo R.C."/>
            <person name="Labutti K."/>
            <person name="Haridas S."/>
            <person name="Kuo A."/>
            <person name="Salamov A."/>
            <person name="Ahrendt S.R."/>
            <person name="Lipzen A."/>
            <person name="Sullivan W."/>
            <person name="Andreopoulos W.B."/>
            <person name="Clum A."/>
            <person name="Lindquist E."/>
            <person name="Daum C."/>
            <person name="Ramamoorthy G.K."/>
            <person name="Gryganskyi A."/>
            <person name="Culley D."/>
            <person name="Magnuson J.K."/>
            <person name="James T.Y."/>
            <person name="O'Malley M.A."/>
            <person name="Stajich J.E."/>
            <person name="Spatafora J.W."/>
            <person name="Visel A."/>
            <person name="Grigoriev I.V."/>
        </authorList>
    </citation>
    <scope>NUCLEOTIDE SEQUENCE [LARGE SCALE GENOMIC DNA]</scope>
    <source>
        <strain evidence="1 2">JEL800</strain>
    </source>
</reference>
<evidence type="ECO:0000313" key="1">
    <source>
        <dbReference type="EMBL" id="ORY52350.1"/>
    </source>
</evidence>
<organism evidence="1 2">
    <name type="scientific">Rhizoclosmatium globosum</name>
    <dbReference type="NCBI Taxonomy" id="329046"/>
    <lineage>
        <taxon>Eukaryota</taxon>
        <taxon>Fungi</taxon>
        <taxon>Fungi incertae sedis</taxon>
        <taxon>Chytridiomycota</taxon>
        <taxon>Chytridiomycota incertae sedis</taxon>
        <taxon>Chytridiomycetes</taxon>
        <taxon>Chytridiales</taxon>
        <taxon>Chytriomycetaceae</taxon>
        <taxon>Rhizoclosmatium</taxon>
    </lineage>
</organism>
<dbReference type="EMBL" id="MCGO01000003">
    <property type="protein sequence ID" value="ORY52350.1"/>
    <property type="molecule type" value="Genomic_DNA"/>
</dbReference>
<sequence length="279" mass="29561">MTSMVTATSVVPSRVQNTASVTSFVPQRPWSYGTASMQLKNATTPAQVVATLIEASTHLPACSVGCIMSSAPQTYLSLEFFESICANHDLVIPTLGQCITVACIESDVKIAVSVLQVTPVGCVQFQNIAAGVQNAKTNIKNSALTKNGSLFSFLALNLLTYILQLDEGAVFDSNHNFFNTRPKIISKMKLAILAFAATALAAPVSDAPRCPYDAETKSITPCPAGYFCASGFCMELAPPGKLGDLCNQFSVNPTICGAGLTCVAPPEYPKKWFNCQPSA</sequence>
<comment type="caution">
    <text evidence="1">The sequence shown here is derived from an EMBL/GenBank/DDBJ whole genome shotgun (WGS) entry which is preliminary data.</text>
</comment>
<accession>A0A1Y2CZC3</accession>
<gene>
    <name evidence="1" type="ORF">BCR33DRAFT_845538</name>
</gene>